<protein>
    <submittedName>
        <fullName evidence="1">Uncharacterized protein</fullName>
    </submittedName>
</protein>
<keyword evidence="2" id="KW-1185">Reference proteome</keyword>
<dbReference type="AlphaFoldDB" id="A0A5N6F3K4"/>
<name>A0A5N6F3K4_9EURO</name>
<gene>
    <name evidence="1" type="ORF">BDV33DRAFT_199448</name>
</gene>
<evidence type="ECO:0000313" key="1">
    <source>
        <dbReference type="EMBL" id="KAB8224418.1"/>
    </source>
</evidence>
<organism evidence="1 2">
    <name type="scientific">Aspergillus novoparasiticus</name>
    <dbReference type="NCBI Taxonomy" id="986946"/>
    <lineage>
        <taxon>Eukaryota</taxon>
        <taxon>Fungi</taxon>
        <taxon>Dikarya</taxon>
        <taxon>Ascomycota</taxon>
        <taxon>Pezizomycotina</taxon>
        <taxon>Eurotiomycetes</taxon>
        <taxon>Eurotiomycetidae</taxon>
        <taxon>Eurotiales</taxon>
        <taxon>Aspergillaceae</taxon>
        <taxon>Aspergillus</taxon>
        <taxon>Aspergillus subgen. Circumdati</taxon>
    </lineage>
</organism>
<dbReference type="EMBL" id="ML733399">
    <property type="protein sequence ID" value="KAB8224418.1"/>
    <property type="molecule type" value="Genomic_DNA"/>
</dbReference>
<proteinExistence type="predicted"/>
<accession>A0A5N6F3K4</accession>
<sequence>MQFREDGITPTLFVPETIEPLRNISPHKLTRAAIQDLHLHLHSFKQVASFNNWVQDQNKSEILETFWAVADGQERFFWRCPHQICSSVERTAFPKSTEEENILRRILHRAWQLYPIIVVKLTDGGSTVRYCCVIERDDDPEDLRTIGSKIRTLLHHLPGYMNWVHYTSDDNRVLTDWADFLIQSKSC</sequence>
<dbReference type="Proteomes" id="UP000326799">
    <property type="component" value="Unassembled WGS sequence"/>
</dbReference>
<evidence type="ECO:0000313" key="2">
    <source>
        <dbReference type="Proteomes" id="UP000326799"/>
    </source>
</evidence>
<reference evidence="1 2" key="1">
    <citation type="submission" date="2019-04" db="EMBL/GenBank/DDBJ databases">
        <title>Fungal friends and foes A comparative genomics study of 23 Aspergillus species from section Flavi.</title>
        <authorList>
            <consortium name="DOE Joint Genome Institute"/>
            <person name="Kjaerbolling I."/>
            <person name="Vesth T.C."/>
            <person name="Frisvad J.C."/>
            <person name="Nybo J.L."/>
            <person name="Theobald S."/>
            <person name="Kildgaard S."/>
            <person name="Petersen T.I."/>
            <person name="Kuo A."/>
            <person name="Sato A."/>
            <person name="Lyhne E.K."/>
            <person name="Kogle M.E."/>
            <person name="Wiebenga A."/>
            <person name="Kun R.S."/>
            <person name="Lubbers R.J."/>
            <person name="Makela M.R."/>
            <person name="Barry K."/>
            <person name="Chovatia M."/>
            <person name="Clum A."/>
            <person name="Daum C."/>
            <person name="Haridas S."/>
            <person name="He G."/>
            <person name="LaButti K."/>
            <person name="Lipzen A."/>
            <person name="Mondo S."/>
            <person name="Pangilinan J."/>
            <person name="Riley R."/>
            <person name="Salamov A."/>
            <person name="Simmons B.A."/>
            <person name="Magnuson J.K."/>
            <person name="Henrissat B."/>
            <person name="Mortensen U.H."/>
            <person name="Larsen T.O."/>
            <person name="De vries R.P."/>
            <person name="Grigoriev I.V."/>
            <person name="Machida M."/>
            <person name="Baker S.E."/>
            <person name="Andersen M.R."/>
        </authorList>
    </citation>
    <scope>NUCLEOTIDE SEQUENCE [LARGE SCALE GENOMIC DNA]</scope>
    <source>
        <strain evidence="1 2">CBS 126849</strain>
    </source>
</reference>